<keyword evidence="3" id="KW-1185">Reference proteome</keyword>
<dbReference type="CDD" id="cd05244">
    <property type="entry name" value="BVR-B_like_SDR_a"/>
    <property type="match status" value="1"/>
</dbReference>
<evidence type="ECO:0000259" key="1">
    <source>
        <dbReference type="Pfam" id="PF13460"/>
    </source>
</evidence>
<accession>A0A2N0AHC9</accession>
<dbReference type="Pfam" id="PF13460">
    <property type="entry name" value="NAD_binding_10"/>
    <property type="match status" value="1"/>
</dbReference>
<gene>
    <name evidence="2" type="ORF">CH364_15950</name>
</gene>
<dbReference type="SUPFAM" id="SSF51735">
    <property type="entry name" value="NAD(P)-binding Rossmann-fold domains"/>
    <property type="match status" value="1"/>
</dbReference>
<dbReference type="PANTHER" id="PTHR43355:SF2">
    <property type="entry name" value="FLAVIN REDUCTASE (NADPH)"/>
    <property type="match status" value="1"/>
</dbReference>
<dbReference type="AlphaFoldDB" id="A0A2N0AHC9"/>
<evidence type="ECO:0000313" key="2">
    <source>
        <dbReference type="EMBL" id="PJZ83684.1"/>
    </source>
</evidence>
<reference evidence="2 3" key="1">
    <citation type="submission" date="2017-07" db="EMBL/GenBank/DDBJ databases">
        <title>Leptospira spp. isolated from tropical soils.</title>
        <authorList>
            <person name="Thibeaux R."/>
            <person name="Iraola G."/>
            <person name="Ferres I."/>
            <person name="Bierque E."/>
            <person name="Girault D."/>
            <person name="Soupe-Gilbert M.-E."/>
            <person name="Picardeau M."/>
            <person name="Goarant C."/>
        </authorList>
    </citation>
    <scope>NUCLEOTIDE SEQUENCE [LARGE SCALE GENOMIC DNA]</scope>
    <source>
        <strain evidence="2 3">FH2-B-A1</strain>
    </source>
</reference>
<dbReference type="InterPro" id="IPR016040">
    <property type="entry name" value="NAD(P)-bd_dom"/>
</dbReference>
<proteinExistence type="predicted"/>
<dbReference type="Gene3D" id="3.40.50.720">
    <property type="entry name" value="NAD(P)-binding Rossmann-like Domain"/>
    <property type="match status" value="1"/>
</dbReference>
<protein>
    <submittedName>
        <fullName evidence="2">3-beta hydroxysteroid dehydrogenase</fullName>
    </submittedName>
</protein>
<dbReference type="EMBL" id="NPDX01000005">
    <property type="protein sequence ID" value="PJZ83684.1"/>
    <property type="molecule type" value="Genomic_DNA"/>
</dbReference>
<dbReference type="PANTHER" id="PTHR43355">
    <property type="entry name" value="FLAVIN REDUCTASE (NADPH)"/>
    <property type="match status" value="1"/>
</dbReference>
<dbReference type="InterPro" id="IPR051606">
    <property type="entry name" value="Polyketide_Oxido-like"/>
</dbReference>
<comment type="caution">
    <text evidence="2">The sequence shown here is derived from an EMBL/GenBank/DDBJ whole genome shotgun (WGS) entry which is preliminary data.</text>
</comment>
<dbReference type="Proteomes" id="UP000232145">
    <property type="component" value="Unassembled WGS sequence"/>
</dbReference>
<organism evidence="2 3">
    <name type="scientific">Leptospira harrisiae</name>
    <dbReference type="NCBI Taxonomy" id="2023189"/>
    <lineage>
        <taxon>Bacteria</taxon>
        <taxon>Pseudomonadati</taxon>
        <taxon>Spirochaetota</taxon>
        <taxon>Spirochaetia</taxon>
        <taxon>Leptospirales</taxon>
        <taxon>Leptospiraceae</taxon>
        <taxon>Leptospira</taxon>
    </lineage>
</organism>
<evidence type="ECO:0000313" key="3">
    <source>
        <dbReference type="Proteomes" id="UP000232145"/>
    </source>
</evidence>
<name>A0A2N0AHC9_9LEPT</name>
<dbReference type="OrthoDB" id="9785372at2"/>
<feature type="domain" description="NAD(P)-binding" evidence="1">
    <location>
        <begin position="7"/>
        <end position="199"/>
    </location>
</feature>
<sequence length="215" mass="23553">MKITLIGATGFIGSKTLEESLNKGYQVTAVLRDPSKLKVEHPNLKKIQGDIFDTDGLAKIISGSDAVLDSYNPGWTDPNIRENMINGSLSILGATKKAGVKRIIVMGGAGSLEVQPGVQLIDTPEFPKEYFAGADGARQILNHLRSENELEWTFLSPSAVIEPEGSKTGKYRFSKESLLVDTNGHSHISLADLVKAFVDELEERKYVKQRFTVGY</sequence>
<dbReference type="GO" id="GO:0016646">
    <property type="term" value="F:oxidoreductase activity, acting on the CH-NH group of donors, NAD or NADP as acceptor"/>
    <property type="evidence" value="ECO:0007669"/>
    <property type="project" value="TreeGrafter"/>
</dbReference>
<dbReference type="InterPro" id="IPR036291">
    <property type="entry name" value="NAD(P)-bd_dom_sf"/>
</dbReference>
<dbReference type="RefSeq" id="WP_100743532.1">
    <property type="nucleotide sequence ID" value="NZ_NPDW01000002.1"/>
</dbReference>